<organism evidence="2 3">
    <name type="scientific">Candidatus Sungbacteria bacterium RIFCSPHIGHO2_02_FULL_52_23</name>
    <dbReference type="NCBI Taxonomy" id="1802274"/>
    <lineage>
        <taxon>Bacteria</taxon>
        <taxon>Candidatus Sungiibacteriota</taxon>
    </lineage>
</organism>
<evidence type="ECO:0000313" key="2">
    <source>
        <dbReference type="EMBL" id="OHA03192.1"/>
    </source>
</evidence>
<protein>
    <recommendedName>
        <fullName evidence="4">Lycopene cyclase domain-containing protein</fullName>
    </recommendedName>
</protein>
<sequence>MKRLSGAKRIIDLAVVSGLYALFIIPTGILASLPSLALNIAWFLLPAAYLSLRTKKNFSKIFSTTLLIGILAFSLDIILLHNNAWTPYRSDFSFRIFGVPPEEMLWFFFHIFYIIVWYEHFIDDERLASTSKQLPRLAIFSIACFALVLTAVYSFPDMVRIRYAYGVFAALAMVPVVVYLCLWRTVLLKKLLPLTAFFFFFGFAMEIRAVQLGFWSFPNTENYLGMITLFGATFPMEEIAFWMTLGPVVAIAYYELFADDGH</sequence>
<keyword evidence="1" id="KW-0472">Membrane</keyword>
<evidence type="ECO:0000313" key="3">
    <source>
        <dbReference type="Proteomes" id="UP000178510"/>
    </source>
</evidence>
<reference evidence="2 3" key="1">
    <citation type="journal article" date="2016" name="Nat. Commun.">
        <title>Thousands of microbial genomes shed light on interconnected biogeochemical processes in an aquifer system.</title>
        <authorList>
            <person name="Anantharaman K."/>
            <person name="Brown C.T."/>
            <person name="Hug L.A."/>
            <person name="Sharon I."/>
            <person name="Castelle C.J."/>
            <person name="Probst A.J."/>
            <person name="Thomas B.C."/>
            <person name="Singh A."/>
            <person name="Wilkins M.J."/>
            <person name="Karaoz U."/>
            <person name="Brodie E.L."/>
            <person name="Williams K.H."/>
            <person name="Hubbard S.S."/>
            <person name="Banfield J.F."/>
        </authorList>
    </citation>
    <scope>NUCLEOTIDE SEQUENCE [LARGE SCALE GENOMIC DNA]</scope>
</reference>
<feature type="transmembrane region" description="Helical" evidence="1">
    <location>
        <begin position="12"/>
        <end position="30"/>
    </location>
</feature>
<feature type="transmembrane region" description="Helical" evidence="1">
    <location>
        <begin position="64"/>
        <end position="84"/>
    </location>
</feature>
<evidence type="ECO:0000256" key="1">
    <source>
        <dbReference type="SAM" id="Phobius"/>
    </source>
</evidence>
<comment type="caution">
    <text evidence="2">The sequence shown here is derived from an EMBL/GenBank/DDBJ whole genome shotgun (WGS) entry which is preliminary data.</text>
</comment>
<gene>
    <name evidence="2" type="ORF">A3J58_02205</name>
</gene>
<dbReference type="AlphaFoldDB" id="A0A1G2KX88"/>
<proteinExistence type="predicted"/>
<keyword evidence="1" id="KW-0812">Transmembrane</keyword>
<feature type="transmembrane region" description="Helical" evidence="1">
    <location>
        <begin position="161"/>
        <end position="182"/>
    </location>
</feature>
<dbReference type="Proteomes" id="UP000178510">
    <property type="component" value="Unassembled WGS sequence"/>
</dbReference>
<evidence type="ECO:0008006" key="4">
    <source>
        <dbReference type="Google" id="ProtNLM"/>
    </source>
</evidence>
<dbReference type="EMBL" id="MHQM01000030">
    <property type="protein sequence ID" value="OHA03192.1"/>
    <property type="molecule type" value="Genomic_DNA"/>
</dbReference>
<feature type="transmembrane region" description="Helical" evidence="1">
    <location>
        <begin position="239"/>
        <end position="257"/>
    </location>
</feature>
<keyword evidence="1" id="KW-1133">Transmembrane helix</keyword>
<feature type="transmembrane region" description="Helical" evidence="1">
    <location>
        <begin position="134"/>
        <end position="155"/>
    </location>
</feature>
<feature type="transmembrane region" description="Helical" evidence="1">
    <location>
        <begin position="104"/>
        <end position="122"/>
    </location>
</feature>
<accession>A0A1G2KX88</accession>
<feature type="transmembrane region" description="Helical" evidence="1">
    <location>
        <begin position="194"/>
        <end position="217"/>
    </location>
</feature>
<name>A0A1G2KX88_9BACT</name>